<dbReference type="GO" id="GO:0005886">
    <property type="term" value="C:plasma membrane"/>
    <property type="evidence" value="ECO:0007669"/>
    <property type="project" value="TreeGrafter"/>
</dbReference>
<dbReference type="OrthoDB" id="2155291at2759"/>
<keyword evidence="7" id="KW-1185">Reference proteome</keyword>
<dbReference type="InterPro" id="IPR027267">
    <property type="entry name" value="AH/BAR_dom_sf"/>
</dbReference>
<evidence type="ECO:0000259" key="3">
    <source>
        <dbReference type="PROSITE" id="PS50186"/>
    </source>
</evidence>
<sequence>MAVISLPLTFNNSFWSQDYRTGLEVIFKKLQQGVAENDEIVAFVRARAVAEGEFAASLKNRPTSRAGAGFEADDGASLLVAFRGLQAETAEHGQLHEEVSGELHTLVAEPFQGWTEKYKERLDQAKGQALQVWISDFEEDRSHVEYMRQDYLDKSRLADEAEDDARFVSNEVAERYISPTASPREAVHDLRKPPTRQPTLSERVTQRLRGFAASAIPDKSPPAPPLPVFDAEVEKPPVPVTRLDKGKGKATEMDLTASPPSLSPPLPPTLTVTTSEPESDQAAENQKVLLASLPFTYPQISSLLTRAKAEMPLRPVKFPILGEYKECFSGEDFVGWLLENVPEFQRDLDIVLVAARDLTEREDLLRRLGEFGNHFDHADDVFYQFRPKAFTLGQPPSAQPRSGSPLPASPLQRIAPELAKSSGTLVDIVSKAWGSNAEPPFIRRRREATTAEADYRKAVRALDQHRLKLEEKIEGLLKVLQTWEFDRLHAVKSVLLQYQGSIANLRKSYDASADRSSTLISAYNPDADLKTLIERYRTGPFRPKAHVFESVTHEEGDAVFGIDLRKWAEGGWGSDEVRRDTLPNVLTVLLDNLNGAYGDIPDDAAKRKTWIYEVPLTAVHHLREALNSIPDGQEIPEDALEKYDAPVLAAAVKLWLLELEPPLGLYDAWDEFRKIYPSIGSTTKAEQSQEQRLEAVATALLKFPKIHLSVLDAVLQHLKYLIDHTKSEEGNEVYISKLALAVGRSILRPKVENERSIQDRHATMLFMDLIQHYDHLLPSTLAKKKRESERKIPQRKRTAMVDMRMRRSNIGDVSDLKEAIIHQNTRRTGPGSRSSISTTTGPPESVKALTSGQDNKANLPPILRAGGGSVNTSPVPPQPQIVAPKPTTAFAAPPPPPPIAAQAEFVAPPPPPGFVPPPPPPPIAFNSEDDASFREPRPSYTDNIPTPEGYVPPPMPTFKDPSDGLNSPAPASDPPSRSSSPAIGGNNRPGAPPRSTSGLRGPRTGGMPTRGPRTSGVSPAPGRRESYGQQYRPQTPPSPNSNNFRPTTRGSYNPSAHRRSGSGSGFARRTMASDAEEDIL</sequence>
<accession>A0A9P6L1Q9</accession>
<evidence type="ECO:0000256" key="2">
    <source>
        <dbReference type="SAM" id="MobiDB-lite"/>
    </source>
</evidence>
<dbReference type="Gene3D" id="1.10.555.10">
    <property type="entry name" value="Rho GTPase activation protein"/>
    <property type="match status" value="1"/>
</dbReference>
<dbReference type="PANTHER" id="PTHR23065">
    <property type="entry name" value="PROLINE-SERINE-THREONINE PHOSPHATASE INTERACTING PROTEIN 1"/>
    <property type="match status" value="1"/>
</dbReference>
<dbReference type="PROSITE" id="PS50238">
    <property type="entry name" value="RHOGAP"/>
    <property type="match status" value="1"/>
</dbReference>
<dbReference type="SUPFAM" id="SSF46785">
    <property type="entry name" value="Winged helix' DNA-binding domain"/>
    <property type="match status" value="1"/>
</dbReference>
<reference evidence="6" key="1">
    <citation type="journal article" date="2020" name="Nat. Commun.">
        <title>Large-scale genome sequencing of mycorrhizal fungi provides insights into the early evolution of symbiotic traits.</title>
        <authorList>
            <person name="Miyauchi S."/>
            <person name="Kiss E."/>
            <person name="Kuo A."/>
            <person name="Drula E."/>
            <person name="Kohler A."/>
            <person name="Sanchez-Garcia M."/>
            <person name="Morin E."/>
            <person name="Andreopoulos B."/>
            <person name="Barry K.W."/>
            <person name="Bonito G."/>
            <person name="Buee M."/>
            <person name="Carver A."/>
            <person name="Chen C."/>
            <person name="Cichocki N."/>
            <person name="Clum A."/>
            <person name="Culley D."/>
            <person name="Crous P.W."/>
            <person name="Fauchery L."/>
            <person name="Girlanda M."/>
            <person name="Hayes R.D."/>
            <person name="Keri Z."/>
            <person name="LaButti K."/>
            <person name="Lipzen A."/>
            <person name="Lombard V."/>
            <person name="Magnuson J."/>
            <person name="Maillard F."/>
            <person name="Murat C."/>
            <person name="Nolan M."/>
            <person name="Ohm R.A."/>
            <person name="Pangilinan J."/>
            <person name="Pereira M.F."/>
            <person name="Perotto S."/>
            <person name="Peter M."/>
            <person name="Pfister S."/>
            <person name="Riley R."/>
            <person name="Sitrit Y."/>
            <person name="Stielow J.B."/>
            <person name="Szollosi G."/>
            <person name="Zifcakova L."/>
            <person name="Stursova M."/>
            <person name="Spatafora J.W."/>
            <person name="Tedersoo L."/>
            <person name="Vaario L.M."/>
            <person name="Yamada A."/>
            <person name="Yan M."/>
            <person name="Wang P."/>
            <person name="Xu J."/>
            <person name="Bruns T."/>
            <person name="Baldrian P."/>
            <person name="Vilgalys R."/>
            <person name="Dunand C."/>
            <person name="Henrissat B."/>
            <person name="Grigoriev I.V."/>
            <person name="Hibbett D."/>
            <person name="Nagy L.G."/>
            <person name="Martin F.M."/>
        </authorList>
    </citation>
    <scope>NUCLEOTIDE SEQUENCE</scope>
    <source>
        <strain evidence="6">UH-Tt-Lm1</strain>
    </source>
</reference>
<feature type="compositionally biased region" description="Basic and acidic residues" evidence="2">
    <location>
        <begin position="242"/>
        <end position="252"/>
    </location>
</feature>
<organism evidence="6 7">
    <name type="scientific">Thelephora terrestris</name>
    <dbReference type="NCBI Taxonomy" id="56493"/>
    <lineage>
        <taxon>Eukaryota</taxon>
        <taxon>Fungi</taxon>
        <taxon>Dikarya</taxon>
        <taxon>Basidiomycota</taxon>
        <taxon>Agaricomycotina</taxon>
        <taxon>Agaricomycetes</taxon>
        <taxon>Thelephorales</taxon>
        <taxon>Thelephoraceae</taxon>
        <taxon>Thelephora</taxon>
    </lineage>
</organism>
<dbReference type="EMBL" id="WIUZ02000023">
    <property type="protein sequence ID" value="KAF9778464.1"/>
    <property type="molecule type" value="Genomic_DNA"/>
</dbReference>
<dbReference type="SUPFAM" id="SSF103657">
    <property type="entry name" value="BAR/IMD domain-like"/>
    <property type="match status" value="1"/>
</dbReference>
<dbReference type="GO" id="GO:0007264">
    <property type="term" value="P:small GTPase-mediated signal transduction"/>
    <property type="evidence" value="ECO:0007669"/>
    <property type="project" value="TreeGrafter"/>
</dbReference>
<evidence type="ECO:0000256" key="1">
    <source>
        <dbReference type="PROSITE-ProRule" id="PRU01077"/>
    </source>
</evidence>
<dbReference type="InterPro" id="IPR000198">
    <property type="entry name" value="RhoGAP_dom"/>
</dbReference>
<dbReference type="GO" id="GO:0005737">
    <property type="term" value="C:cytoplasm"/>
    <property type="evidence" value="ECO:0007669"/>
    <property type="project" value="TreeGrafter"/>
</dbReference>
<evidence type="ECO:0000313" key="6">
    <source>
        <dbReference type="EMBL" id="KAF9778464.1"/>
    </source>
</evidence>
<feature type="compositionally biased region" description="Polar residues" evidence="2">
    <location>
        <begin position="822"/>
        <end position="856"/>
    </location>
</feature>
<feature type="domain" description="Rho-GAP" evidence="4">
    <location>
        <begin position="562"/>
        <end position="777"/>
    </location>
</feature>
<dbReference type="InterPro" id="IPR031160">
    <property type="entry name" value="F_BAR_dom"/>
</dbReference>
<feature type="compositionally biased region" description="Low complexity" evidence="2">
    <location>
        <begin position="1000"/>
        <end position="1014"/>
    </location>
</feature>
<feature type="compositionally biased region" description="Pro residues" evidence="2">
    <location>
        <begin position="907"/>
        <end position="923"/>
    </location>
</feature>
<dbReference type="Proteomes" id="UP000736335">
    <property type="component" value="Unassembled WGS sequence"/>
</dbReference>
<feature type="domain" description="DEP" evidence="3">
    <location>
        <begin position="307"/>
        <end position="387"/>
    </location>
</feature>
<evidence type="ECO:0000259" key="4">
    <source>
        <dbReference type="PROSITE" id="PS50238"/>
    </source>
</evidence>
<feature type="compositionally biased region" description="Polar residues" evidence="2">
    <location>
        <begin position="1040"/>
        <end position="1054"/>
    </location>
</feature>
<dbReference type="SUPFAM" id="SSF48350">
    <property type="entry name" value="GTPase activation domain, GAP"/>
    <property type="match status" value="1"/>
</dbReference>
<dbReference type="PROSITE" id="PS50186">
    <property type="entry name" value="DEP"/>
    <property type="match status" value="1"/>
</dbReference>
<protein>
    <recommendedName>
        <fullName evidence="8">Rho-GAP domain-containing protein</fullName>
    </recommendedName>
</protein>
<dbReference type="SMART" id="SM00055">
    <property type="entry name" value="FCH"/>
    <property type="match status" value="1"/>
</dbReference>
<evidence type="ECO:0008006" key="8">
    <source>
        <dbReference type="Google" id="ProtNLM"/>
    </source>
</evidence>
<dbReference type="Gene3D" id="1.20.1270.60">
    <property type="entry name" value="Arfaptin homology (AH) domain/BAR domain"/>
    <property type="match status" value="2"/>
</dbReference>
<feature type="region of interest" description="Disordered" evidence="2">
    <location>
        <begin position="822"/>
        <end position="1080"/>
    </location>
</feature>
<reference evidence="6" key="2">
    <citation type="submission" date="2020-11" db="EMBL/GenBank/DDBJ databases">
        <authorList>
            <consortium name="DOE Joint Genome Institute"/>
            <person name="Kuo A."/>
            <person name="Miyauchi S."/>
            <person name="Kiss E."/>
            <person name="Drula E."/>
            <person name="Kohler A."/>
            <person name="Sanchez-Garcia M."/>
            <person name="Andreopoulos B."/>
            <person name="Barry K.W."/>
            <person name="Bonito G."/>
            <person name="Buee M."/>
            <person name="Carver A."/>
            <person name="Chen C."/>
            <person name="Cichocki N."/>
            <person name="Clum A."/>
            <person name="Culley D."/>
            <person name="Crous P.W."/>
            <person name="Fauchery L."/>
            <person name="Girlanda M."/>
            <person name="Hayes R."/>
            <person name="Keri Z."/>
            <person name="Labutti K."/>
            <person name="Lipzen A."/>
            <person name="Lombard V."/>
            <person name="Magnuson J."/>
            <person name="Maillard F."/>
            <person name="Morin E."/>
            <person name="Murat C."/>
            <person name="Nolan M."/>
            <person name="Ohm R."/>
            <person name="Pangilinan J."/>
            <person name="Pereira M."/>
            <person name="Perotto S."/>
            <person name="Peter M."/>
            <person name="Riley R."/>
            <person name="Sitrit Y."/>
            <person name="Stielow B."/>
            <person name="Szollosi G."/>
            <person name="Zifcakova L."/>
            <person name="Stursova M."/>
            <person name="Spatafora J.W."/>
            <person name="Tedersoo L."/>
            <person name="Vaario L.-M."/>
            <person name="Yamada A."/>
            <person name="Yan M."/>
            <person name="Wang P."/>
            <person name="Xu J."/>
            <person name="Bruns T."/>
            <person name="Baldrian P."/>
            <person name="Vilgalys R."/>
            <person name="Henrissat B."/>
            <person name="Grigoriev I.V."/>
            <person name="Hibbett D."/>
            <person name="Nagy L.G."/>
            <person name="Martin F.M."/>
        </authorList>
    </citation>
    <scope>NUCLEOTIDE SEQUENCE</scope>
    <source>
        <strain evidence="6">UH-Tt-Lm1</strain>
    </source>
</reference>
<dbReference type="Pfam" id="PF00620">
    <property type="entry name" value="RhoGAP"/>
    <property type="match status" value="1"/>
</dbReference>
<proteinExistence type="predicted"/>
<feature type="compositionally biased region" description="Low complexity" evidence="2">
    <location>
        <begin position="967"/>
        <end position="982"/>
    </location>
</feature>
<dbReference type="AlphaFoldDB" id="A0A9P6L1Q9"/>
<name>A0A9P6L1Q9_9AGAM</name>
<dbReference type="Pfam" id="PF00611">
    <property type="entry name" value="FCH"/>
    <property type="match status" value="1"/>
</dbReference>
<dbReference type="GO" id="GO:0005096">
    <property type="term" value="F:GTPase activator activity"/>
    <property type="evidence" value="ECO:0007669"/>
    <property type="project" value="TreeGrafter"/>
</dbReference>
<dbReference type="SMART" id="SM00324">
    <property type="entry name" value="RhoGAP"/>
    <property type="match status" value="1"/>
</dbReference>
<feature type="domain" description="F-BAR" evidence="5">
    <location>
        <begin position="8"/>
        <end position="528"/>
    </location>
</feature>
<gene>
    <name evidence="6" type="ORF">BJ322DRAFT_1093107</name>
</gene>
<dbReference type="InterPro" id="IPR001060">
    <property type="entry name" value="FCH_dom"/>
</dbReference>
<dbReference type="InterPro" id="IPR000591">
    <property type="entry name" value="DEP_dom"/>
</dbReference>
<evidence type="ECO:0000313" key="7">
    <source>
        <dbReference type="Proteomes" id="UP000736335"/>
    </source>
</evidence>
<dbReference type="PANTHER" id="PTHR23065:SF17">
    <property type="entry name" value="RHO-GTPASE-ACTIVATING PROTEIN RGD2"/>
    <property type="match status" value="1"/>
</dbReference>
<comment type="caution">
    <text evidence="6">The sequence shown here is derived from an EMBL/GenBank/DDBJ whole genome shotgun (WGS) entry which is preliminary data.</text>
</comment>
<dbReference type="PROSITE" id="PS51741">
    <property type="entry name" value="F_BAR"/>
    <property type="match status" value="1"/>
</dbReference>
<feature type="region of interest" description="Disordered" evidence="2">
    <location>
        <begin position="238"/>
        <end position="280"/>
    </location>
</feature>
<dbReference type="GO" id="GO:0007010">
    <property type="term" value="P:cytoskeleton organization"/>
    <property type="evidence" value="ECO:0007669"/>
    <property type="project" value="TreeGrafter"/>
</dbReference>
<dbReference type="GO" id="GO:0000935">
    <property type="term" value="C:division septum"/>
    <property type="evidence" value="ECO:0007669"/>
    <property type="project" value="TreeGrafter"/>
</dbReference>
<dbReference type="InterPro" id="IPR008936">
    <property type="entry name" value="Rho_GTPase_activation_prot"/>
</dbReference>
<keyword evidence="1" id="KW-0175">Coiled coil</keyword>
<evidence type="ECO:0000259" key="5">
    <source>
        <dbReference type="PROSITE" id="PS51741"/>
    </source>
</evidence>
<dbReference type="InterPro" id="IPR036390">
    <property type="entry name" value="WH_DNA-bd_sf"/>
</dbReference>